<accession>A0A7D9HDB8</accession>
<dbReference type="OrthoDB" id="272357at2759"/>
<dbReference type="EMBL" id="CACRXK020000243">
    <property type="protein sequence ID" value="CAB3979951.1"/>
    <property type="molecule type" value="Genomic_DNA"/>
</dbReference>
<gene>
    <name evidence="2" type="ORF">PACLA_8A076982</name>
</gene>
<protein>
    <recommendedName>
        <fullName evidence="1">BCD1 alpha/beta domain-containing protein</fullName>
    </recommendedName>
</protein>
<dbReference type="AlphaFoldDB" id="A0A7D9HDB8"/>
<feature type="domain" description="BCD1 alpha/beta" evidence="1">
    <location>
        <begin position="126"/>
        <end position="187"/>
    </location>
</feature>
<dbReference type="Pfam" id="PF25790">
    <property type="entry name" value="BCD1"/>
    <property type="match status" value="1"/>
</dbReference>
<reference evidence="2" key="1">
    <citation type="submission" date="2020-04" db="EMBL/GenBank/DDBJ databases">
        <authorList>
            <person name="Alioto T."/>
            <person name="Alioto T."/>
            <person name="Gomez Garrido J."/>
        </authorList>
    </citation>
    <scope>NUCLEOTIDE SEQUENCE</scope>
    <source>
        <strain evidence="2">A484AB</strain>
    </source>
</reference>
<evidence type="ECO:0000313" key="2">
    <source>
        <dbReference type="EMBL" id="CAB3979951.1"/>
    </source>
</evidence>
<organism evidence="2 3">
    <name type="scientific">Paramuricea clavata</name>
    <name type="common">Red gorgonian</name>
    <name type="synonym">Violescent sea-whip</name>
    <dbReference type="NCBI Taxonomy" id="317549"/>
    <lineage>
        <taxon>Eukaryota</taxon>
        <taxon>Metazoa</taxon>
        <taxon>Cnidaria</taxon>
        <taxon>Anthozoa</taxon>
        <taxon>Octocorallia</taxon>
        <taxon>Malacalcyonacea</taxon>
        <taxon>Plexauridae</taxon>
        <taxon>Paramuricea</taxon>
    </lineage>
</organism>
<evidence type="ECO:0000259" key="1">
    <source>
        <dbReference type="Pfam" id="PF25790"/>
    </source>
</evidence>
<dbReference type="InterPro" id="IPR057721">
    <property type="entry name" value="BCD1_alpha/beta"/>
</dbReference>
<sequence>MANGCDTWRPSSSSKSSKATSFRRHILRRVIDVEESTSFRRHILRRVIDVEESTSFRRHVLRRVIDVEESTSFRRHILRRVIDVEESTSFRRHILRRVIDVEESTSFRRHVLRRAIVSPEFLVYFLHRLKIYCGEEIGVFIRNHSTQHSSFFKIDTSRTVKEALEGKEIIEYPTFHVVLSRHFSEYPTDISSPIGKRRRLDTQNINSDNPIDEGSVLCPEDAEDDGSLKVYFYRYGMAEEKKFILCEMAVEGDMRQKPKSRGGGVSWQNIVDSLNSLPEFEVKIRAAQAQYPGKNVNWWGWKKVGEYTGRIDRNWGGDR</sequence>
<proteinExistence type="predicted"/>
<comment type="caution">
    <text evidence="2">The sequence shown here is derived from an EMBL/GenBank/DDBJ whole genome shotgun (WGS) entry which is preliminary data.</text>
</comment>
<dbReference type="Proteomes" id="UP001152795">
    <property type="component" value="Unassembled WGS sequence"/>
</dbReference>
<name>A0A7D9HDB8_PARCT</name>
<keyword evidence="3" id="KW-1185">Reference proteome</keyword>
<evidence type="ECO:0000313" key="3">
    <source>
        <dbReference type="Proteomes" id="UP001152795"/>
    </source>
</evidence>